<dbReference type="PRINTS" id="PR00134">
    <property type="entry name" value="GLHYDRLASE10"/>
</dbReference>
<comment type="caution">
    <text evidence="7">The sequence shown here is derived from an EMBL/GenBank/DDBJ whole genome shotgun (WGS) entry which is preliminary data.</text>
</comment>
<dbReference type="PROSITE" id="PS51760">
    <property type="entry name" value="GH10_2"/>
    <property type="match status" value="1"/>
</dbReference>
<organism evidence="7 8">
    <name type="scientific">Algoriphagus sediminis</name>
    <dbReference type="NCBI Taxonomy" id="3057113"/>
    <lineage>
        <taxon>Bacteria</taxon>
        <taxon>Pseudomonadati</taxon>
        <taxon>Bacteroidota</taxon>
        <taxon>Cytophagia</taxon>
        <taxon>Cytophagales</taxon>
        <taxon>Cyclobacteriaceae</taxon>
        <taxon>Algoriphagus</taxon>
    </lineage>
</organism>
<dbReference type="Proteomes" id="UP001171916">
    <property type="component" value="Unassembled WGS sequence"/>
</dbReference>
<comment type="similarity">
    <text evidence="5">Belongs to the glycosyl hydrolase 10 (cellulase F) family.</text>
</comment>
<evidence type="ECO:0000259" key="6">
    <source>
        <dbReference type="PROSITE" id="PS51760"/>
    </source>
</evidence>
<evidence type="ECO:0000256" key="5">
    <source>
        <dbReference type="RuleBase" id="RU361174"/>
    </source>
</evidence>
<evidence type="ECO:0000256" key="2">
    <source>
        <dbReference type="ARBA" id="ARBA00023277"/>
    </source>
</evidence>
<evidence type="ECO:0000256" key="3">
    <source>
        <dbReference type="ARBA" id="ARBA00023295"/>
    </source>
</evidence>
<sequence length="377" mass="43573">MMKNPYSVRRLLLLVVPVFLLFSFHQDDSPSLKGLFEESFYIGAALNYREVNGTESRALPVLQKHFSSISPENGLKWVRVHPQPDLYDFEFGDQYVQLGESLDAFVIGHTLAWHQQVPDWVFEQEDGTPKTKAQLLATLEDHIENVVGRYRGKIQGWDVVNEAIEDNGEFRKSKWFEIAGVDFIKTAFRKANEVDPDAELYYNDYNVFNPKKRAAILALAKELRAEGMRIDGIGMQGHYMLDRPSVAEIEKGIVEIHEAGFKVMITELDVDVLKRPREAIGADLAKSYEFQEEYNPYSEGLPKSVEQELTARYKEIFEVYKKHSDKISRVTFWGIHDGASWLNNWPVRGRTNYPLVFDRDINPKTQIFNDLEELMKK</sequence>
<feature type="domain" description="GH10" evidence="6">
    <location>
        <begin position="26"/>
        <end position="374"/>
    </location>
</feature>
<protein>
    <recommendedName>
        <fullName evidence="5">Beta-xylanase</fullName>
        <ecNumber evidence="5">3.2.1.8</ecNumber>
    </recommendedName>
</protein>
<dbReference type="EMBL" id="JAUEPH010000007">
    <property type="protein sequence ID" value="MDN3205582.1"/>
    <property type="molecule type" value="Genomic_DNA"/>
</dbReference>
<evidence type="ECO:0000313" key="8">
    <source>
        <dbReference type="Proteomes" id="UP001171916"/>
    </source>
</evidence>
<dbReference type="Pfam" id="PF00331">
    <property type="entry name" value="Glyco_hydro_10"/>
    <property type="match status" value="1"/>
</dbReference>
<keyword evidence="3 5" id="KW-0326">Glycosidase</keyword>
<keyword evidence="4 5" id="KW-0624">Polysaccharide degradation</keyword>
<evidence type="ECO:0000313" key="7">
    <source>
        <dbReference type="EMBL" id="MDN3205582.1"/>
    </source>
</evidence>
<evidence type="ECO:0000256" key="1">
    <source>
        <dbReference type="ARBA" id="ARBA00022801"/>
    </source>
</evidence>
<dbReference type="InterPro" id="IPR017853">
    <property type="entry name" value="GH"/>
</dbReference>
<keyword evidence="8" id="KW-1185">Reference proteome</keyword>
<accession>A0ABT7YGC8</accession>
<dbReference type="EC" id="3.2.1.8" evidence="5"/>
<name>A0ABT7YGC8_9BACT</name>
<dbReference type="SUPFAM" id="SSF51445">
    <property type="entry name" value="(Trans)glycosidases"/>
    <property type="match status" value="1"/>
</dbReference>
<comment type="catalytic activity">
    <reaction evidence="5">
        <text>Endohydrolysis of (1-&gt;4)-beta-D-xylosidic linkages in xylans.</text>
        <dbReference type="EC" id="3.2.1.8"/>
    </reaction>
</comment>
<dbReference type="PANTHER" id="PTHR31490">
    <property type="entry name" value="GLYCOSYL HYDROLASE"/>
    <property type="match status" value="1"/>
</dbReference>
<keyword evidence="2 5" id="KW-0119">Carbohydrate metabolism</keyword>
<gene>
    <name evidence="7" type="ORF">QVH07_15580</name>
</gene>
<dbReference type="SMART" id="SM00633">
    <property type="entry name" value="Glyco_10"/>
    <property type="match status" value="1"/>
</dbReference>
<dbReference type="PANTHER" id="PTHR31490:SF90">
    <property type="entry name" value="ENDO-1,4-BETA-XYLANASE A"/>
    <property type="match status" value="1"/>
</dbReference>
<reference evidence="7" key="1">
    <citation type="submission" date="2023-06" db="EMBL/GenBank/DDBJ databases">
        <title>Robiginitalea aurantiacus sp. nov. and Algoriphagus sediminis sp. nov., isolated from coastal sediment.</title>
        <authorList>
            <person name="Zhou Z.Y."/>
            <person name="An J."/>
            <person name="Jia Y.W."/>
            <person name="Du Z.J."/>
        </authorList>
    </citation>
    <scope>NUCLEOTIDE SEQUENCE</scope>
    <source>
        <strain evidence="7">C2-7</strain>
    </source>
</reference>
<keyword evidence="1 5" id="KW-0378">Hydrolase</keyword>
<dbReference type="InterPro" id="IPR001000">
    <property type="entry name" value="GH10_dom"/>
</dbReference>
<dbReference type="Gene3D" id="3.20.20.80">
    <property type="entry name" value="Glycosidases"/>
    <property type="match status" value="1"/>
</dbReference>
<proteinExistence type="inferred from homology"/>
<dbReference type="InterPro" id="IPR044846">
    <property type="entry name" value="GH10"/>
</dbReference>
<evidence type="ECO:0000256" key="4">
    <source>
        <dbReference type="ARBA" id="ARBA00023326"/>
    </source>
</evidence>